<accession>A0A4R4Q4J0</accession>
<evidence type="ECO:0000313" key="2">
    <source>
        <dbReference type="Proteomes" id="UP000295075"/>
    </source>
</evidence>
<reference evidence="1 2" key="1">
    <citation type="submission" date="2019-03" db="EMBL/GenBank/DDBJ databases">
        <title>Draft genome sequences of novel Actinobacteria.</title>
        <authorList>
            <person name="Sahin N."/>
            <person name="Ay H."/>
            <person name="Saygin H."/>
        </authorList>
    </citation>
    <scope>NUCLEOTIDE SEQUENCE [LARGE SCALE GENOMIC DNA]</scope>
    <source>
        <strain evidence="1 2">JCM 30547</strain>
    </source>
</reference>
<comment type="caution">
    <text evidence="1">The sequence shown here is derived from an EMBL/GenBank/DDBJ whole genome shotgun (WGS) entry which is preliminary data.</text>
</comment>
<dbReference type="Proteomes" id="UP000295075">
    <property type="component" value="Unassembled WGS sequence"/>
</dbReference>
<protein>
    <submittedName>
        <fullName evidence="1">Uncharacterized protein</fullName>
    </submittedName>
</protein>
<keyword evidence="2" id="KW-1185">Reference proteome</keyword>
<name>A0A4R4Q4J0_9ACTN</name>
<evidence type="ECO:0000313" key="1">
    <source>
        <dbReference type="EMBL" id="TDC29743.1"/>
    </source>
</evidence>
<gene>
    <name evidence="1" type="ORF">E1261_15120</name>
</gene>
<dbReference type="EMBL" id="SMKA01000055">
    <property type="protein sequence ID" value="TDC29743.1"/>
    <property type="molecule type" value="Genomic_DNA"/>
</dbReference>
<dbReference type="OrthoDB" id="4221705at2"/>
<sequence>MRLGRSKRRRFEFSTELASRLEGVVFRAIGQIVVDVSEESARVDWAATEAAAQSTLDAVAVPVTRACSPLSTHVAQLQLSAHLAKRRPVHGSAGTFMTAHCRITLSPEDERRTRIFYDTVRSEQLQVAIDRERLGYLREVLEDPKLARLWWLDRHEDQVAAMTWEEFDNTILAELASTDESVSRAERVARTITQVFEELASNQAKQTQFLELTEKVVKIMGWSQLSEEPEPPSE</sequence>
<proteinExistence type="predicted"/>
<dbReference type="RefSeq" id="WP_132407036.1">
    <property type="nucleotide sequence ID" value="NZ_SMKA01000055.1"/>
</dbReference>
<organism evidence="1 2">
    <name type="scientific">Kribbella albertanoniae</name>
    <dbReference type="NCBI Taxonomy" id="1266829"/>
    <lineage>
        <taxon>Bacteria</taxon>
        <taxon>Bacillati</taxon>
        <taxon>Actinomycetota</taxon>
        <taxon>Actinomycetes</taxon>
        <taxon>Propionibacteriales</taxon>
        <taxon>Kribbellaceae</taxon>
        <taxon>Kribbella</taxon>
    </lineage>
</organism>
<dbReference type="AlphaFoldDB" id="A0A4R4Q4J0"/>